<keyword evidence="2" id="KW-0732">Signal</keyword>
<accession>A0AAE0GWN8</accession>
<dbReference type="PROSITE" id="PS51257">
    <property type="entry name" value="PROKAR_LIPOPROTEIN"/>
    <property type="match status" value="1"/>
</dbReference>
<comment type="caution">
    <text evidence="3">The sequence shown here is derived from an EMBL/GenBank/DDBJ whole genome shotgun (WGS) entry which is preliminary data.</text>
</comment>
<name>A0AAE0GWN8_9CHLO</name>
<dbReference type="Pfam" id="PF23106">
    <property type="entry name" value="EGF_Teneurin"/>
    <property type="match status" value="1"/>
</dbReference>
<evidence type="ECO:0000256" key="2">
    <source>
        <dbReference type="SAM" id="SignalP"/>
    </source>
</evidence>
<dbReference type="Gene3D" id="2.10.25.10">
    <property type="entry name" value="Laminin"/>
    <property type="match status" value="1"/>
</dbReference>
<protein>
    <recommendedName>
        <fullName evidence="5">EGF-like domain-containing protein</fullName>
    </recommendedName>
</protein>
<keyword evidence="4" id="KW-1185">Reference proteome</keyword>
<dbReference type="EMBL" id="LGRX02001791">
    <property type="protein sequence ID" value="KAK3285503.1"/>
    <property type="molecule type" value="Genomic_DNA"/>
</dbReference>
<evidence type="ECO:0008006" key="5">
    <source>
        <dbReference type="Google" id="ProtNLM"/>
    </source>
</evidence>
<reference evidence="3 4" key="1">
    <citation type="journal article" date="2015" name="Genome Biol. Evol.">
        <title>Comparative Genomics of a Bacterivorous Green Alga Reveals Evolutionary Causalities and Consequences of Phago-Mixotrophic Mode of Nutrition.</title>
        <authorList>
            <person name="Burns J.A."/>
            <person name="Paasch A."/>
            <person name="Narechania A."/>
            <person name="Kim E."/>
        </authorList>
    </citation>
    <scope>NUCLEOTIDE SEQUENCE [LARGE SCALE GENOMIC DNA]</scope>
    <source>
        <strain evidence="3 4">PLY_AMNH</strain>
    </source>
</reference>
<evidence type="ECO:0000256" key="1">
    <source>
        <dbReference type="SAM" id="MobiDB-lite"/>
    </source>
</evidence>
<sequence length="668" mass="72868">MSHIRADCLFFYLALLTPQSFAGGCFEDIDCSLNGVCIENQCSCDPAWRGSKCQSFNFLPVRQGWGYRWTEPPFNTSSWGSAVSYDKQSKNYYAWVTELSDHCGMNTWKTNTRIVRAVSATPFGPYLKEEVQVPVRSDGLQIARGPKGEFVAYYSADVPSPREECKHCFDGSTPEICLKERKKGTTHATTPKASLKQDLFSLGGIPTYSKGDAAAHSLIGAIGASVRASQKVATRAARLSTAALGTSLPRKNKTIVAAANTSSELDAANGTSMESQDPITLPSLPHHHREASTQQQWVSKWHRKGWLGRRHLLQEETSELISDPVDDDVMAGPRRRLLRKNTSPTYMSWAPSPKGPWTAPQMIHPLSKLPHADLNVAAVVNGDGTVVGLWRGHNEFSGVSEPYRFNATNFKDPHTYLFTEEKVFDVEGGLDDMFMWRDHRGHYHVLMQQTSDCATCGGHGFSVDGRDWEYSGVAYDNVVLFDGNNKKTLSHMGSPHLVFDAETGTIPIALTNGVHLDKSGEASQDRWRQRGYVSDDQSFTLLRPLAQAPPPKDAIPAHSVASPPAGARMEEPSLVSPMLNGSMPKKQQWMAKAQEIVAGRRAAAQAAAQGSDIYQQAETAAMVARQVHAGQVAAAAVAAEGGSPEAQAHAAAQAAQAMAAFQTHTMQK</sequence>
<dbReference type="Proteomes" id="UP001190700">
    <property type="component" value="Unassembled WGS sequence"/>
</dbReference>
<organism evidence="3 4">
    <name type="scientific">Cymbomonas tetramitiformis</name>
    <dbReference type="NCBI Taxonomy" id="36881"/>
    <lineage>
        <taxon>Eukaryota</taxon>
        <taxon>Viridiplantae</taxon>
        <taxon>Chlorophyta</taxon>
        <taxon>Pyramimonadophyceae</taxon>
        <taxon>Pyramimonadales</taxon>
        <taxon>Pyramimonadaceae</taxon>
        <taxon>Cymbomonas</taxon>
    </lineage>
</organism>
<feature type="chain" id="PRO_5042291906" description="EGF-like domain-containing protein" evidence="2">
    <location>
        <begin position="23"/>
        <end position="668"/>
    </location>
</feature>
<evidence type="ECO:0000313" key="3">
    <source>
        <dbReference type="EMBL" id="KAK3285503.1"/>
    </source>
</evidence>
<feature type="region of interest" description="Disordered" evidence="1">
    <location>
        <begin position="547"/>
        <end position="568"/>
    </location>
</feature>
<gene>
    <name evidence="3" type="ORF">CYMTET_6900</name>
</gene>
<feature type="signal peptide" evidence="2">
    <location>
        <begin position="1"/>
        <end position="22"/>
    </location>
</feature>
<proteinExistence type="predicted"/>
<evidence type="ECO:0000313" key="4">
    <source>
        <dbReference type="Proteomes" id="UP001190700"/>
    </source>
</evidence>
<dbReference type="AlphaFoldDB" id="A0AAE0GWN8"/>